<dbReference type="InterPro" id="IPR035979">
    <property type="entry name" value="RBD_domain_sf"/>
</dbReference>
<comment type="caution">
    <text evidence="4">The sequence shown here is derived from an EMBL/GenBank/DDBJ whole genome shotgun (WGS) entry which is preliminary data.</text>
</comment>
<reference evidence="4 5" key="1">
    <citation type="submission" date="2024-07" db="EMBL/GenBank/DDBJ databases">
        <title>Section-level genome sequencing and comparative genomics of Aspergillus sections Usti and Cavernicolus.</title>
        <authorList>
            <consortium name="Lawrence Berkeley National Laboratory"/>
            <person name="Nybo J.L."/>
            <person name="Vesth T.C."/>
            <person name="Theobald S."/>
            <person name="Frisvad J.C."/>
            <person name="Larsen T.O."/>
            <person name="Kjaerboelling I."/>
            <person name="Rothschild-Mancinelli K."/>
            <person name="Lyhne E.K."/>
            <person name="Kogle M.E."/>
            <person name="Barry K."/>
            <person name="Clum A."/>
            <person name="Na H."/>
            <person name="Ledsgaard L."/>
            <person name="Lin J."/>
            <person name="Lipzen A."/>
            <person name="Kuo A."/>
            <person name="Riley R."/>
            <person name="Mondo S."/>
            <person name="Labutti K."/>
            <person name="Haridas S."/>
            <person name="Pangalinan J."/>
            <person name="Salamov A.A."/>
            <person name="Simmons B.A."/>
            <person name="Magnuson J.K."/>
            <person name="Chen J."/>
            <person name="Drula E."/>
            <person name="Henrissat B."/>
            <person name="Wiebenga A."/>
            <person name="Lubbers R.J."/>
            <person name="Gomes A.C."/>
            <person name="Makela M.R."/>
            <person name="Stajich J."/>
            <person name="Grigoriev I.V."/>
            <person name="Mortensen U.H."/>
            <person name="De Vries R.P."/>
            <person name="Baker S.E."/>
            <person name="Andersen M.R."/>
        </authorList>
    </citation>
    <scope>NUCLEOTIDE SEQUENCE [LARGE SCALE GENOMIC DNA]</scope>
    <source>
        <strain evidence="4 5">CBS 209.92</strain>
    </source>
</reference>
<evidence type="ECO:0000313" key="4">
    <source>
        <dbReference type="EMBL" id="KAL2786290.1"/>
    </source>
</evidence>
<dbReference type="InterPro" id="IPR012677">
    <property type="entry name" value="Nucleotide-bd_a/b_plait_sf"/>
</dbReference>
<feature type="domain" description="RRM" evidence="3">
    <location>
        <begin position="3"/>
        <end position="77"/>
    </location>
</feature>
<dbReference type="EMBL" id="JBFTWV010000121">
    <property type="protein sequence ID" value="KAL2786290.1"/>
    <property type="molecule type" value="Genomic_DNA"/>
</dbReference>
<organism evidence="4 5">
    <name type="scientific">Aspergillus keveii</name>
    <dbReference type="NCBI Taxonomy" id="714993"/>
    <lineage>
        <taxon>Eukaryota</taxon>
        <taxon>Fungi</taxon>
        <taxon>Dikarya</taxon>
        <taxon>Ascomycota</taxon>
        <taxon>Pezizomycotina</taxon>
        <taxon>Eurotiomycetes</taxon>
        <taxon>Eurotiomycetidae</taxon>
        <taxon>Eurotiales</taxon>
        <taxon>Aspergillaceae</taxon>
        <taxon>Aspergillus</taxon>
        <taxon>Aspergillus subgen. Nidulantes</taxon>
    </lineage>
</organism>
<name>A0ABR4FSR3_9EURO</name>
<dbReference type="Pfam" id="PF00076">
    <property type="entry name" value="RRM_1"/>
    <property type="match status" value="1"/>
</dbReference>
<gene>
    <name evidence="4" type="ORF">BJX66DRAFT_342258</name>
</gene>
<dbReference type="SMART" id="SM00360">
    <property type="entry name" value="RRM"/>
    <property type="match status" value="1"/>
</dbReference>
<protein>
    <recommendedName>
        <fullName evidence="3">RRM domain-containing protein</fullName>
    </recommendedName>
</protein>
<feature type="region of interest" description="Disordered" evidence="2">
    <location>
        <begin position="78"/>
        <end position="103"/>
    </location>
</feature>
<evidence type="ECO:0000259" key="3">
    <source>
        <dbReference type="PROSITE" id="PS50102"/>
    </source>
</evidence>
<dbReference type="SUPFAM" id="SSF54928">
    <property type="entry name" value="RNA-binding domain, RBD"/>
    <property type="match status" value="1"/>
</dbReference>
<keyword evidence="5" id="KW-1185">Reference proteome</keyword>
<proteinExistence type="predicted"/>
<dbReference type="PROSITE" id="PS50102">
    <property type="entry name" value="RRM"/>
    <property type="match status" value="1"/>
</dbReference>
<dbReference type="InterPro" id="IPR000504">
    <property type="entry name" value="RRM_dom"/>
</dbReference>
<feature type="compositionally biased region" description="Gly residues" evidence="2">
    <location>
        <begin position="83"/>
        <end position="103"/>
    </location>
</feature>
<evidence type="ECO:0000313" key="5">
    <source>
        <dbReference type="Proteomes" id="UP001610563"/>
    </source>
</evidence>
<sequence length="115" mass="12173">MASIIYIGHLAHNTTAGTIDAQLSQQGLHPDTMIMTNRDDGSSRDFGFIRFPNEHEAQAAIDMLNQADTVKVNWANAKTQPGFGSGGGSDSGSGGYGSEYMGGGYAGNPEWGRYV</sequence>
<accession>A0ABR4FSR3</accession>
<dbReference type="Proteomes" id="UP001610563">
    <property type="component" value="Unassembled WGS sequence"/>
</dbReference>
<keyword evidence="1" id="KW-0694">RNA-binding</keyword>
<evidence type="ECO:0000256" key="1">
    <source>
        <dbReference type="PROSITE-ProRule" id="PRU00176"/>
    </source>
</evidence>
<dbReference type="Gene3D" id="3.30.70.330">
    <property type="match status" value="1"/>
</dbReference>
<evidence type="ECO:0000256" key="2">
    <source>
        <dbReference type="SAM" id="MobiDB-lite"/>
    </source>
</evidence>